<organism evidence="2 3">
    <name type="scientific">Neisseria bacilliformis ATCC BAA-1200</name>
    <dbReference type="NCBI Taxonomy" id="888742"/>
    <lineage>
        <taxon>Bacteria</taxon>
        <taxon>Pseudomonadati</taxon>
        <taxon>Pseudomonadota</taxon>
        <taxon>Betaproteobacteria</taxon>
        <taxon>Neisseriales</taxon>
        <taxon>Neisseriaceae</taxon>
        <taxon>Neisseria</taxon>
    </lineage>
</organism>
<gene>
    <name evidence="2" type="ORF">HMPREF9123_1571</name>
</gene>
<evidence type="ECO:0000313" key="2">
    <source>
        <dbReference type="EMBL" id="EGF10690.1"/>
    </source>
</evidence>
<dbReference type="EMBL" id="AFAY01000031">
    <property type="protein sequence ID" value="EGF10690.1"/>
    <property type="molecule type" value="Genomic_DNA"/>
</dbReference>
<protein>
    <submittedName>
        <fullName evidence="2">Uncharacterized protein</fullName>
    </submittedName>
</protein>
<dbReference type="AlphaFoldDB" id="F2BD14"/>
<proteinExistence type="predicted"/>
<comment type="caution">
    <text evidence="2">The sequence shown here is derived from an EMBL/GenBank/DDBJ whole genome shotgun (WGS) entry which is preliminary data.</text>
</comment>
<reference evidence="2 3" key="1">
    <citation type="submission" date="2011-02" db="EMBL/GenBank/DDBJ databases">
        <authorList>
            <person name="Muzny D."/>
            <person name="Qin X."/>
            <person name="Deng J."/>
            <person name="Jiang H."/>
            <person name="Liu Y."/>
            <person name="Qu J."/>
            <person name="Song X.-Z."/>
            <person name="Zhang L."/>
            <person name="Thornton R."/>
            <person name="Coyle M."/>
            <person name="Francisco L."/>
            <person name="Jackson L."/>
            <person name="Javaid M."/>
            <person name="Korchina V."/>
            <person name="Kovar C."/>
            <person name="Mata R."/>
            <person name="Mathew T."/>
            <person name="Ngo R."/>
            <person name="Nguyen L."/>
            <person name="Nguyen N."/>
            <person name="Okwuonu G."/>
            <person name="Ongeri F."/>
            <person name="Pham C."/>
            <person name="Simmons D."/>
            <person name="Wilczek-Boney K."/>
            <person name="Hale W."/>
            <person name="Jakkamsetti A."/>
            <person name="Pham P."/>
            <person name="Ruth R."/>
            <person name="San Lucas F."/>
            <person name="Warren J."/>
            <person name="Zhang J."/>
            <person name="Zhao Z."/>
            <person name="Zhou C."/>
            <person name="Zhu D."/>
            <person name="Lee S."/>
            <person name="Bess C."/>
            <person name="Blankenburg K."/>
            <person name="Forbes L."/>
            <person name="Fu Q."/>
            <person name="Gubbala S."/>
            <person name="Hirani K."/>
            <person name="Jayaseelan J.C."/>
            <person name="Lara F."/>
            <person name="Munidasa M."/>
            <person name="Palculict T."/>
            <person name="Patil S."/>
            <person name="Pu L.-L."/>
            <person name="Saada N."/>
            <person name="Tang L."/>
            <person name="Weissenberger G."/>
            <person name="Zhu Y."/>
            <person name="Hemphill L."/>
            <person name="Shang Y."/>
            <person name="Youmans B."/>
            <person name="Ayvaz T."/>
            <person name="Ross M."/>
            <person name="Santibanez J."/>
            <person name="Aqrawi P."/>
            <person name="Gross S."/>
            <person name="Joshi V."/>
            <person name="Fowler G."/>
            <person name="Nazareth L."/>
            <person name="Reid J."/>
            <person name="Worley K."/>
            <person name="Petrosino J."/>
            <person name="Highlander S."/>
            <person name="Gibbs R."/>
        </authorList>
    </citation>
    <scope>NUCLEOTIDE SEQUENCE [LARGE SCALE GENOMIC DNA]</scope>
    <source>
        <strain evidence="2 3">ATCC BAA-1200</strain>
    </source>
</reference>
<sequence length="48" mass="5312">MAARLRCQTGQLPRYACVLHFSDGLSAYKGKGCPDNTERNQTKPHPPP</sequence>
<evidence type="ECO:0000313" key="3">
    <source>
        <dbReference type="Proteomes" id="UP000004105"/>
    </source>
</evidence>
<evidence type="ECO:0000256" key="1">
    <source>
        <dbReference type="SAM" id="MobiDB-lite"/>
    </source>
</evidence>
<keyword evidence="3" id="KW-1185">Reference proteome</keyword>
<dbReference type="HOGENOM" id="CLU_3155218_0_0_4"/>
<feature type="region of interest" description="Disordered" evidence="1">
    <location>
        <begin position="29"/>
        <end position="48"/>
    </location>
</feature>
<name>F2BD14_9NEIS</name>
<dbReference type="Proteomes" id="UP000004105">
    <property type="component" value="Unassembled WGS sequence"/>
</dbReference>
<accession>F2BD14</accession>